<evidence type="ECO:0000313" key="2">
    <source>
        <dbReference type="EMBL" id="PTI50910.1"/>
    </source>
</evidence>
<protein>
    <submittedName>
        <fullName evidence="2">Amidase</fullName>
    </submittedName>
</protein>
<dbReference type="Gene3D" id="3.90.1720.10">
    <property type="entry name" value="endopeptidase domain like (from Nostoc punctiforme)"/>
    <property type="match status" value="1"/>
</dbReference>
<dbReference type="SUPFAM" id="SSF54001">
    <property type="entry name" value="Cysteine proteinases"/>
    <property type="match status" value="1"/>
</dbReference>
<evidence type="ECO:0000259" key="1">
    <source>
        <dbReference type="PROSITE" id="PS50911"/>
    </source>
</evidence>
<sequence>MTSIRTYKQAISYLKSMEGHAYNPDNAYGVQCFDLANQYWLYLFNHGLKGVGAADIPTWNNFTNEATVYENTQSFQALPGDVVIFNRNYGEGYGHVGIVLSASLNSIKILEQNWLGGAYWTPPEVATRRTHGYDFPMWFIRPFYAKSTKLNAVKSKGKPVKKAKANKVKKIMLVAGHGKGAYSNDPGAVANGYNERDFNRKNIIPRVKKYLESVGHTVVLYGGKTMNQDLYQDTRYGQQVGNYSDYGLYWVKKNVKPDIIVEFHLDAASPQASGGHVIISDKYPADDIDKALSSVLGKTVGKIRGVTPRNDLLNANVTGQLNLNYRLIELGFITSKQDMNYITNHLDSFTKRIAEAINGRQIGAKASKPKEKQTVWNWKGKFTADRTIKVRKSPGLNGTEVEPSSWLKKGNYVPFDQVIKKDGHWWVRFKYVQPGSSDKDFYCAVCKITDKEQKIKNEKYWGSIDWK</sequence>
<dbReference type="GO" id="GO:0009253">
    <property type="term" value="P:peptidoglycan catabolic process"/>
    <property type="evidence" value="ECO:0007669"/>
    <property type="project" value="InterPro"/>
</dbReference>
<organism evidence="2 3">
    <name type="scientific">Staphylococcus warneri</name>
    <dbReference type="NCBI Taxonomy" id="1292"/>
    <lineage>
        <taxon>Bacteria</taxon>
        <taxon>Bacillati</taxon>
        <taxon>Bacillota</taxon>
        <taxon>Bacilli</taxon>
        <taxon>Bacillales</taxon>
        <taxon>Staphylococcaceae</taxon>
        <taxon>Staphylococcus</taxon>
    </lineage>
</organism>
<dbReference type="Gene3D" id="2.30.30.40">
    <property type="entry name" value="SH3 Domains"/>
    <property type="match status" value="1"/>
</dbReference>
<comment type="caution">
    <text evidence="2">The sequence shown here is derived from an EMBL/GenBank/DDBJ whole genome shotgun (WGS) entry which is preliminary data.</text>
</comment>
<dbReference type="InterPro" id="IPR050695">
    <property type="entry name" value="N-acetylmuramoyl_amidase_3"/>
</dbReference>
<name>A0A2T4Q051_STAWA</name>
<feature type="domain" description="Peptidase C51" evidence="1">
    <location>
        <begin position="7"/>
        <end position="141"/>
    </location>
</feature>
<dbReference type="PANTHER" id="PTHR30404:SF8">
    <property type="entry name" value="AUTOLYSIN PH-RELATED"/>
    <property type="match status" value="1"/>
</dbReference>
<dbReference type="Pfam" id="PF05257">
    <property type="entry name" value="CHAP"/>
    <property type="match status" value="1"/>
</dbReference>
<dbReference type="Pfam" id="PF01520">
    <property type="entry name" value="Amidase_3"/>
    <property type="match status" value="1"/>
</dbReference>
<dbReference type="InterPro" id="IPR007921">
    <property type="entry name" value="CHAP_dom"/>
</dbReference>
<dbReference type="AlphaFoldDB" id="A0A2T4Q051"/>
<accession>A0A2T4Q051</accession>
<dbReference type="Proteomes" id="UP000240717">
    <property type="component" value="Unassembled WGS sequence"/>
</dbReference>
<dbReference type="InterPro" id="IPR038765">
    <property type="entry name" value="Papain-like_cys_pep_sf"/>
</dbReference>
<dbReference type="PANTHER" id="PTHR30404">
    <property type="entry name" value="N-ACETYLMURAMOYL-L-ALANINE AMIDASE"/>
    <property type="match status" value="1"/>
</dbReference>
<dbReference type="SMART" id="SM00646">
    <property type="entry name" value="Ami_3"/>
    <property type="match status" value="1"/>
</dbReference>
<dbReference type="PROSITE" id="PS50911">
    <property type="entry name" value="CHAP"/>
    <property type="match status" value="1"/>
</dbReference>
<dbReference type="CDD" id="cd02696">
    <property type="entry name" value="MurNAc-LAA"/>
    <property type="match status" value="1"/>
</dbReference>
<proteinExistence type="predicted"/>
<dbReference type="EMBL" id="PZEV01000020">
    <property type="protein sequence ID" value="PTI50910.1"/>
    <property type="molecule type" value="Genomic_DNA"/>
</dbReference>
<gene>
    <name evidence="2" type="ORF">BU085_07210</name>
</gene>
<dbReference type="Pfam" id="PF25606">
    <property type="entry name" value="SH3b_P2"/>
    <property type="match status" value="1"/>
</dbReference>
<dbReference type="Gene3D" id="3.40.630.40">
    <property type="entry name" value="Zn-dependent exopeptidases"/>
    <property type="match status" value="1"/>
</dbReference>
<dbReference type="SUPFAM" id="SSF53187">
    <property type="entry name" value="Zn-dependent exopeptidases"/>
    <property type="match status" value="1"/>
</dbReference>
<dbReference type="InterPro" id="IPR002508">
    <property type="entry name" value="MurNAc-LAA_cat"/>
</dbReference>
<dbReference type="GO" id="GO:0030288">
    <property type="term" value="C:outer membrane-bounded periplasmic space"/>
    <property type="evidence" value="ECO:0007669"/>
    <property type="project" value="TreeGrafter"/>
</dbReference>
<reference evidence="2 3" key="1">
    <citation type="journal article" date="2016" name="Front. Microbiol.">
        <title>Comprehensive Phylogenetic Analysis of Bovine Non-aureus Staphylococci Species Based on Whole-Genome Sequencing.</title>
        <authorList>
            <person name="Naushad S."/>
            <person name="Barkema H.W."/>
            <person name="Luby C."/>
            <person name="Condas L.A."/>
            <person name="Nobrega D.B."/>
            <person name="Carson D.A."/>
            <person name="De Buck J."/>
        </authorList>
    </citation>
    <scope>NUCLEOTIDE SEQUENCE [LARGE SCALE GENOMIC DNA]</scope>
    <source>
        <strain evidence="2 3">SNUC 2993</strain>
    </source>
</reference>
<evidence type="ECO:0000313" key="3">
    <source>
        <dbReference type="Proteomes" id="UP000240717"/>
    </source>
</evidence>
<dbReference type="RefSeq" id="WP_107532902.1">
    <property type="nucleotide sequence ID" value="NZ_PZEV01000020.1"/>
</dbReference>
<dbReference type="InterPro" id="IPR057958">
    <property type="entry name" value="SH3b_P2_dom"/>
</dbReference>
<dbReference type="GO" id="GO:0008745">
    <property type="term" value="F:N-acetylmuramoyl-L-alanine amidase activity"/>
    <property type="evidence" value="ECO:0007669"/>
    <property type="project" value="InterPro"/>
</dbReference>